<dbReference type="OrthoDB" id="4062651at2759"/>
<organism evidence="11 12">
    <name type="scientific">Cinnamomum micranthum f. kanehirae</name>
    <dbReference type="NCBI Taxonomy" id="337451"/>
    <lineage>
        <taxon>Eukaryota</taxon>
        <taxon>Viridiplantae</taxon>
        <taxon>Streptophyta</taxon>
        <taxon>Embryophyta</taxon>
        <taxon>Tracheophyta</taxon>
        <taxon>Spermatophyta</taxon>
        <taxon>Magnoliopsida</taxon>
        <taxon>Magnoliidae</taxon>
        <taxon>Laurales</taxon>
        <taxon>Lauraceae</taxon>
        <taxon>Cinnamomum</taxon>
    </lineage>
</organism>
<protein>
    <recommendedName>
        <fullName evidence="1">non-specific serine/threonine protein kinase</fullName>
        <ecNumber evidence="1">2.7.11.1</ecNumber>
    </recommendedName>
</protein>
<dbReference type="PANTHER" id="PTHR45621">
    <property type="entry name" value="OS01G0588500 PROTEIN-RELATED"/>
    <property type="match status" value="1"/>
</dbReference>
<dbReference type="EMBL" id="QPKB01000003">
    <property type="protein sequence ID" value="RWR78510.1"/>
    <property type="molecule type" value="Genomic_DNA"/>
</dbReference>
<evidence type="ECO:0000313" key="12">
    <source>
        <dbReference type="Proteomes" id="UP000283530"/>
    </source>
</evidence>
<dbReference type="InterPro" id="IPR001245">
    <property type="entry name" value="Ser-Thr/Tyr_kinase_cat_dom"/>
</dbReference>
<dbReference type="PROSITE" id="PS50011">
    <property type="entry name" value="PROTEIN_KINASE_DOM"/>
    <property type="match status" value="1"/>
</dbReference>
<dbReference type="Pfam" id="PF07714">
    <property type="entry name" value="PK_Tyr_Ser-Thr"/>
    <property type="match status" value="1"/>
</dbReference>
<evidence type="ECO:0000256" key="6">
    <source>
        <dbReference type="ARBA" id="ARBA00047899"/>
    </source>
</evidence>
<dbReference type="SUPFAM" id="SSF56112">
    <property type="entry name" value="Protein kinase-like (PK-like)"/>
    <property type="match status" value="1"/>
</dbReference>
<evidence type="ECO:0000313" key="11">
    <source>
        <dbReference type="EMBL" id="RWR78510.1"/>
    </source>
</evidence>
<evidence type="ECO:0000256" key="7">
    <source>
        <dbReference type="ARBA" id="ARBA00048679"/>
    </source>
</evidence>
<keyword evidence="4 11" id="KW-0418">Kinase</keyword>
<evidence type="ECO:0000256" key="4">
    <source>
        <dbReference type="ARBA" id="ARBA00022777"/>
    </source>
</evidence>
<dbReference type="FunFam" id="3.30.200.20:FF:000228">
    <property type="entry name" value="Serine/threonine-protein kinase BIK1"/>
    <property type="match status" value="1"/>
</dbReference>
<dbReference type="InterPro" id="IPR000719">
    <property type="entry name" value="Prot_kinase_dom"/>
</dbReference>
<feature type="compositionally biased region" description="Polar residues" evidence="9">
    <location>
        <begin position="9"/>
        <end position="32"/>
    </location>
</feature>
<evidence type="ECO:0000256" key="3">
    <source>
        <dbReference type="ARBA" id="ARBA00022741"/>
    </source>
</evidence>
<keyword evidence="12" id="KW-1185">Reference proteome</keyword>
<comment type="caution">
    <text evidence="11">The sequence shown here is derived from an EMBL/GenBank/DDBJ whole genome shotgun (WGS) entry which is preliminary data.</text>
</comment>
<dbReference type="Gene3D" id="3.30.200.20">
    <property type="entry name" value="Phosphorylase Kinase, domain 1"/>
    <property type="match status" value="1"/>
</dbReference>
<dbReference type="AlphaFoldDB" id="A0A3S4NKQ7"/>
<sequence length="367" mass="40607">MGNCWGTPVKSSHSPTTNRPSDPADSKNNSNEGMHPGNESVISSGMDEVIINGQILPTPNLRIFTFEELKTATRNFRPDSVLGAGGFGSVYKGWVDKKTFAPAKAGSGMIIAVKRLNSESWQGRKEWESEVNYLGRLSHPNIVKLLGYCCQDKELLLVYELMSRGSLDMHLFGRGPAFQPLTWSMRLNIAIGAARALEFLHSFKTIYRDFKASNILLDSNYNVKICDFGLAREGPQNGASHVSTGPKGTYGYAAPEYVATGHLYAKSDVFSFGVVWLEMLSGVPVLDLSRPTERCNLVKWAKPYLSNRTELLSHVMDKQIEGQYPSEGAVLAANLTLKCLETEQKSRPSMSEVVRTLEEIQAIKHEP</sequence>
<proteinExistence type="predicted"/>
<comment type="catalytic activity">
    <reaction evidence="6">
        <text>L-threonyl-[protein] + ATP = O-phospho-L-threonyl-[protein] + ADP + H(+)</text>
        <dbReference type="Rhea" id="RHEA:46608"/>
        <dbReference type="Rhea" id="RHEA-COMP:11060"/>
        <dbReference type="Rhea" id="RHEA-COMP:11605"/>
        <dbReference type="ChEBI" id="CHEBI:15378"/>
        <dbReference type="ChEBI" id="CHEBI:30013"/>
        <dbReference type="ChEBI" id="CHEBI:30616"/>
        <dbReference type="ChEBI" id="CHEBI:61977"/>
        <dbReference type="ChEBI" id="CHEBI:456216"/>
        <dbReference type="EC" id="2.7.11.1"/>
    </reaction>
</comment>
<dbReference type="EC" id="2.7.11.1" evidence="1"/>
<accession>A0A3S4NKQ7</accession>
<feature type="region of interest" description="Disordered" evidence="9">
    <location>
        <begin position="1"/>
        <end position="41"/>
    </location>
</feature>
<dbReference type="InterPro" id="IPR011009">
    <property type="entry name" value="Kinase-like_dom_sf"/>
</dbReference>
<dbReference type="FunFam" id="1.10.510.10:FF:000095">
    <property type="entry name" value="protein STRUBBELIG-RECEPTOR FAMILY 8"/>
    <property type="match status" value="1"/>
</dbReference>
<dbReference type="Proteomes" id="UP000283530">
    <property type="component" value="Unassembled WGS sequence"/>
</dbReference>
<feature type="domain" description="Protein kinase" evidence="10">
    <location>
        <begin position="76"/>
        <end position="367"/>
    </location>
</feature>
<dbReference type="Gene3D" id="1.10.510.10">
    <property type="entry name" value="Transferase(Phosphotransferase) domain 1"/>
    <property type="match status" value="1"/>
</dbReference>
<evidence type="ECO:0000256" key="2">
    <source>
        <dbReference type="ARBA" id="ARBA00022679"/>
    </source>
</evidence>
<dbReference type="PROSITE" id="PS00107">
    <property type="entry name" value="PROTEIN_KINASE_ATP"/>
    <property type="match status" value="1"/>
</dbReference>
<dbReference type="STRING" id="337451.A0A3S4NKQ7"/>
<evidence type="ECO:0000259" key="10">
    <source>
        <dbReference type="PROSITE" id="PS50011"/>
    </source>
</evidence>
<reference evidence="11 12" key="1">
    <citation type="journal article" date="2019" name="Nat. Plants">
        <title>Stout camphor tree genome fills gaps in understanding of flowering plant genome evolution.</title>
        <authorList>
            <person name="Chaw S.M."/>
            <person name="Liu Y.C."/>
            <person name="Wu Y.W."/>
            <person name="Wang H.Y."/>
            <person name="Lin C.I."/>
            <person name="Wu C.S."/>
            <person name="Ke H.M."/>
            <person name="Chang L.Y."/>
            <person name="Hsu C.Y."/>
            <person name="Yang H.T."/>
            <person name="Sudianto E."/>
            <person name="Hsu M.H."/>
            <person name="Wu K.P."/>
            <person name="Wang L.N."/>
            <person name="Leebens-Mack J.H."/>
            <person name="Tsai I.J."/>
        </authorList>
    </citation>
    <scope>NUCLEOTIDE SEQUENCE [LARGE SCALE GENOMIC DNA]</scope>
    <source>
        <strain evidence="12">cv. Chaw 1501</strain>
        <tissue evidence="11">Young leaves</tissue>
    </source>
</reference>
<evidence type="ECO:0000256" key="9">
    <source>
        <dbReference type="SAM" id="MobiDB-lite"/>
    </source>
</evidence>
<evidence type="ECO:0000256" key="8">
    <source>
        <dbReference type="PROSITE-ProRule" id="PRU10141"/>
    </source>
</evidence>
<gene>
    <name evidence="11" type="ORF">CKAN_00704700</name>
</gene>
<name>A0A3S4NKQ7_9MAGN</name>
<dbReference type="GO" id="GO:0004674">
    <property type="term" value="F:protein serine/threonine kinase activity"/>
    <property type="evidence" value="ECO:0007669"/>
    <property type="project" value="UniProtKB-EC"/>
</dbReference>
<dbReference type="InterPro" id="IPR017441">
    <property type="entry name" value="Protein_kinase_ATP_BS"/>
</dbReference>
<evidence type="ECO:0000256" key="5">
    <source>
        <dbReference type="ARBA" id="ARBA00022840"/>
    </source>
</evidence>
<evidence type="ECO:0000256" key="1">
    <source>
        <dbReference type="ARBA" id="ARBA00012513"/>
    </source>
</evidence>
<feature type="binding site" evidence="8">
    <location>
        <position position="114"/>
    </location>
    <ligand>
        <name>ATP</name>
        <dbReference type="ChEBI" id="CHEBI:30616"/>
    </ligand>
</feature>
<keyword evidence="5 8" id="KW-0067">ATP-binding</keyword>
<keyword evidence="3 8" id="KW-0547">Nucleotide-binding</keyword>
<dbReference type="InterPro" id="IPR050823">
    <property type="entry name" value="Plant_Ser_Thr_Prot_Kinase"/>
</dbReference>
<comment type="catalytic activity">
    <reaction evidence="7">
        <text>L-seryl-[protein] + ATP = O-phospho-L-seryl-[protein] + ADP + H(+)</text>
        <dbReference type="Rhea" id="RHEA:17989"/>
        <dbReference type="Rhea" id="RHEA-COMP:9863"/>
        <dbReference type="Rhea" id="RHEA-COMP:11604"/>
        <dbReference type="ChEBI" id="CHEBI:15378"/>
        <dbReference type="ChEBI" id="CHEBI:29999"/>
        <dbReference type="ChEBI" id="CHEBI:30616"/>
        <dbReference type="ChEBI" id="CHEBI:83421"/>
        <dbReference type="ChEBI" id="CHEBI:456216"/>
        <dbReference type="EC" id="2.7.11.1"/>
    </reaction>
</comment>
<dbReference type="GO" id="GO:0005524">
    <property type="term" value="F:ATP binding"/>
    <property type="evidence" value="ECO:0007669"/>
    <property type="project" value="UniProtKB-UniRule"/>
</dbReference>
<keyword evidence="2" id="KW-0808">Transferase</keyword>